<organism evidence="1 2">
    <name type="scientific">Paenimyroides tangerinum</name>
    <dbReference type="NCBI Taxonomy" id="2488728"/>
    <lineage>
        <taxon>Bacteria</taxon>
        <taxon>Pseudomonadati</taxon>
        <taxon>Bacteroidota</taxon>
        <taxon>Flavobacteriia</taxon>
        <taxon>Flavobacteriales</taxon>
        <taxon>Flavobacteriaceae</taxon>
        <taxon>Paenimyroides</taxon>
    </lineage>
</organism>
<evidence type="ECO:0000313" key="1">
    <source>
        <dbReference type="EMBL" id="RRJ90116.1"/>
    </source>
</evidence>
<comment type="caution">
    <text evidence="1">The sequence shown here is derived from an EMBL/GenBank/DDBJ whole genome shotgun (WGS) entry which is preliminary data.</text>
</comment>
<evidence type="ECO:0000313" key="2">
    <source>
        <dbReference type="Proteomes" id="UP000275719"/>
    </source>
</evidence>
<sequence>MDDSYREFLIKTVLFLEEASGNLFAQILNLASHNEFPMLRENFESGEIFNFNIRMFENTKDVNVLKLIELYTKIENERLNIIEINKITEEELDHYFASSDVSINDYDDDENEDLFGDFPLFLN</sequence>
<dbReference type="OrthoDB" id="710536at2"/>
<dbReference type="AlphaFoldDB" id="A0A3P3W818"/>
<dbReference type="Proteomes" id="UP000275719">
    <property type="component" value="Unassembled WGS sequence"/>
</dbReference>
<proteinExistence type="predicted"/>
<name>A0A3P3W818_9FLAO</name>
<accession>A0A3P3W818</accession>
<protein>
    <submittedName>
        <fullName evidence="1">Uncharacterized protein</fullName>
    </submittedName>
</protein>
<dbReference type="RefSeq" id="WP_125019183.1">
    <property type="nucleotide sequence ID" value="NZ_RQVQ01000019.1"/>
</dbReference>
<gene>
    <name evidence="1" type="ORF">EG240_09610</name>
</gene>
<dbReference type="EMBL" id="RQVQ01000019">
    <property type="protein sequence ID" value="RRJ90116.1"/>
    <property type="molecule type" value="Genomic_DNA"/>
</dbReference>
<reference evidence="1 2" key="1">
    <citation type="submission" date="2018-11" db="EMBL/GenBank/DDBJ databases">
        <title>Flavobacterium sp. nov., YIM 102701-2 draft genome.</title>
        <authorList>
            <person name="Li G."/>
            <person name="Jiang Y."/>
        </authorList>
    </citation>
    <scope>NUCLEOTIDE SEQUENCE [LARGE SCALE GENOMIC DNA]</scope>
    <source>
        <strain evidence="1 2">YIM 102701-2</strain>
    </source>
</reference>
<keyword evidence="2" id="KW-1185">Reference proteome</keyword>